<feature type="transmembrane region" description="Helical" evidence="7">
    <location>
        <begin position="741"/>
        <end position="766"/>
    </location>
</feature>
<feature type="transmembrane region" description="Helical" evidence="7">
    <location>
        <begin position="276"/>
        <end position="299"/>
    </location>
</feature>
<feature type="transmembrane region" description="Helical" evidence="7">
    <location>
        <begin position="683"/>
        <end position="709"/>
    </location>
</feature>
<evidence type="ECO:0000256" key="4">
    <source>
        <dbReference type="ARBA" id="ARBA00022989"/>
    </source>
</evidence>
<dbReference type="NCBIfam" id="TIGR03434">
    <property type="entry name" value="ADOP"/>
    <property type="match status" value="1"/>
</dbReference>
<evidence type="ECO:0000256" key="6">
    <source>
        <dbReference type="ARBA" id="ARBA00038076"/>
    </source>
</evidence>
<feature type="transmembrane region" description="Helical" evidence="7">
    <location>
        <begin position="330"/>
        <end position="349"/>
    </location>
</feature>
<proteinExistence type="inferred from homology"/>
<evidence type="ECO:0000259" key="8">
    <source>
        <dbReference type="Pfam" id="PF02687"/>
    </source>
</evidence>
<dbReference type="Pfam" id="PF02687">
    <property type="entry name" value="FtsX"/>
    <property type="match status" value="2"/>
</dbReference>
<evidence type="ECO:0000256" key="2">
    <source>
        <dbReference type="ARBA" id="ARBA00022475"/>
    </source>
</evidence>
<keyword evidence="5 7" id="KW-0472">Membrane</keyword>
<keyword evidence="2" id="KW-1003">Cell membrane</keyword>
<keyword evidence="11" id="KW-1185">Reference proteome</keyword>
<evidence type="ECO:0000256" key="3">
    <source>
        <dbReference type="ARBA" id="ARBA00022692"/>
    </source>
</evidence>
<feature type="transmembrane region" description="Helical" evidence="7">
    <location>
        <begin position="369"/>
        <end position="393"/>
    </location>
</feature>
<keyword evidence="4 7" id="KW-1133">Transmembrane helix</keyword>
<comment type="subcellular location">
    <subcellularLocation>
        <location evidence="1">Cell membrane</location>
        <topology evidence="1">Multi-pass membrane protein</topology>
    </subcellularLocation>
</comment>
<gene>
    <name evidence="10" type="ORF">E2F46_13690</name>
</gene>
<dbReference type="EMBL" id="SMTF01000013">
    <property type="protein sequence ID" value="TDK22510.1"/>
    <property type="molecule type" value="Genomic_DNA"/>
</dbReference>
<protein>
    <submittedName>
        <fullName evidence="10">FtsX-like permease family protein</fullName>
    </submittedName>
</protein>
<feature type="domain" description="MacB-like periplasmic core" evidence="9">
    <location>
        <begin position="26"/>
        <end position="234"/>
    </location>
</feature>
<dbReference type="GO" id="GO:0005886">
    <property type="term" value="C:plasma membrane"/>
    <property type="evidence" value="ECO:0007669"/>
    <property type="project" value="UniProtKB-SubCell"/>
</dbReference>
<comment type="similarity">
    <text evidence="6">Belongs to the ABC-4 integral membrane protein family.</text>
</comment>
<dbReference type="OrthoDB" id="6008773at2"/>
<evidence type="ECO:0000256" key="5">
    <source>
        <dbReference type="ARBA" id="ARBA00023136"/>
    </source>
</evidence>
<feature type="transmembrane region" description="Helical" evidence="7">
    <location>
        <begin position="422"/>
        <end position="443"/>
    </location>
</feature>
<accession>A0A4R5TJZ7</accession>
<dbReference type="InterPro" id="IPR003838">
    <property type="entry name" value="ABC3_permease_C"/>
</dbReference>
<keyword evidence="3 7" id="KW-0812">Transmembrane</keyword>
<dbReference type="Pfam" id="PF12704">
    <property type="entry name" value="MacB_PCD"/>
    <property type="match status" value="2"/>
</dbReference>
<reference evidence="10 11" key="1">
    <citation type="submission" date="2019-03" db="EMBL/GenBank/DDBJ databases">
        <title>Luteimonas zhaokaii sp.nov., isolated from the rectal contents of Plateau pika in Yushu, Qinghai Province, China.</title>
        <authorList>
            <person name="Zhang G."/>
        </authorList>
    </citation>
    <scope>NUCLEOTIDE SEQUENCE [LARGE SCALE GENOMIC DNA]</scope>
    <source>
        <strain evidence="10 11">B9</strain>
    </source>
</reference>
<evidence type="ECO:0000256" key="7">
    <source>
        <dbReference type="SAM" id="Phobius"/>
    </source>
</evidence>
<sequence length="808" mass="84735">MIRADVLFMELAQAWRALLRRPGYFALASLTLALGVAAATSVFALLDKALLRPLPYPEPERLAMLGTEFVEGYANAAPGYRTALRRLDGMESMGLVAGFTRNSNVAVGDSAEVVPSLLADGGFLPTLGLPMALGRNFSDDEVQPNGPMAVILDHGFWRRQFGGDPSAIGSSLQVEGRAVPIVGVLPEHLQWTDRFDILLPLQAAPASTNMATNELLVARLSPGTRIEGLGAAIAPLLRTAYADQPGATAEDLRWLDSASMGAKPLSNLFTLRAKTLWMFFAAAACVLLIAAINLGNLMLVRALSRSHASAVRAALGAPQMRLAFPSMAEALLVGLCGAAAGLALAWGGLRLFGGLVPAEWLRGGEPGLTVASLAFALLCAVAVALLGALLGAWRGRMRSLTSELSGGGRAGWSRGAGRLGRALVVVQVAVASLLLIGAGLFALSLHQLLSVPMGFESRHIMTFALSPVRESQPDLESTLEQTRRILEGFERLPGVEAATVGNVAPTRGQFNMGFEFPDGRTVSTQYRLVGPGYADAIGLPLLAGRVLDATDAAGREPVAVVNAQFARAFLDGDALGKTVRLSFDGAPPRRIVGVVGDTRQFGPAHPPPAILYAPFAQAPEPIWALVRGYIPLHYMVRLKPGANVGEREIRAVVAQASPAQPISGVQTMEAVVAATTDEQRLNLLLVGLFAALALLLASVGLYAVMAVAVEARRHEFGVRAALGAPPGRLLRQVLREGAMQVALGLAIGLAAALALSRLLQGFLFGIDVADPFAIGTVLVVLSTAGLLASLGPALRAARVPPMQALRAD</sequence>
<feature type="domain" description="MacB-like periplasmic core" evidence="9">
    <location>
        <begin position="428"/>
        <end position="645"/>
    </location>
</feature>
<dbReference type="PANTHER" id="PTHR30572">
    <property type="entry name" value="MEMBRANE COMPONENT OF TRANSPORTER-RELATED"/>
    <property type="match status" value="1"/>
</dbReference>
<feature type="domain" description="ABC3 transporter permease C-terminal" evidence="8">
    <location>
        <begin position="281"/>
        <end position="389"/>
    </location>
</feature>
<dbReference type="Proteomes" id="UP000294796">
    <property type="component" value="Unassembled WGS sequence"/>
</dbReference>
<feature type="transmembrane region" description="Helical" evidence="7">
    <location>
        <begin position="772"/>
        <end position="794"/>
    </location>
</feature>
<organism evidence="10 11">
    <name type="scientific">Luteimonas aestuarii</name>
    <dbReference type="NCBI Taxonomy" id="453837"/>
    <lineage>
        <taxon>Bacteria</taxon>
        <taxon>Pseudomonadati</taxon>
        <taxon>Pseudomonadota</taxon>
        <taxon>Gammaproteobacteria</taxon>
        <taxon>Lysobacterales</taxon>
        <taxon>Lysobacteraceae</taxon>
        <taxon>Luteimonas</taxon>
    </lineage>
</organism>
<dbReference type="InterPro" id="IPR050250">
    <property type="entry name" value="Macrolide_Exporter_MacB"/>
</dbReference>
<evidence type="ECO:0000256" key="1">
    <source>
        <dbReference type="ARBA" id="ARBA00004651"/>
    </source>
</evidence>
<dbReference type="InterPro" id="IPR017800">
    <property type="entry name" value="ADOP"/>
</dbReference>
<dbReference type="InterPro" id="IPR025857">
    <property type="entry name" value="MacB_PCD"/>
</dbReference>
<evidence type="ECO:0000259" key="9">
    <source>
        <dbReference type="Pfam" id="PF12704"/>
    </source>
</evidence>
<comment type="caution">
    <text evidence="10">The sequence shown here is derived from an EMBL/GenBank/DDBJ whole genome shotgun (WGS) entry which is preliminary data.</text>
</comment>
<dbReference type="RefSeq" id="WP_133323015.1">
    <property type="nucleotide sequence ID" value="NZ_SMTF01000013.1"/>
</dbReference>
<dbReference type="AlphaFoldDB" id="A0A4R5TJZ7"/>
<feature type="domain" description="ABC3 transporter permease C-terminal" evidence="8">
    <location>
        <begin position="688"/>
        <end position="801"/>
    </location>
</feature>
<evidence type="ECO:0000313" key="11">
    <source>
        <dbReference type="Proteomes" id="UP000294796"/>
    </source>
</evidence>
<dbReference type="GO" id="GO:0022857">
    <property type="term" value="F:transmembrane transporter activity"/>
    <property type="evidence" value="ECO:0007669"/>
    <property type="project" value="TreeGrafter"/>
</dbReference>
<dbReference type="PANTHER" id="PTHR30572:SF4">
    <property type="entry name" value="ABC TRANSPORTER PERMEASE YTRF"/>
    <property type="match status" value="1"/>
</dbReference>
<evidence type="ECO:0000313" key="10">
    <source>
        <dbReference type="EMBL" id="TDK22510.1"/>
    </source>
</evidence>
<name>A0A4R5TJZ7_9GAMM</name>